<organism evidence="3 4">
    <name type="scientific">Amycolatopsis carbonis</name>
    <dbReference type="NCBI Taxonomy" id="715471"/>
    <lineage>
        <taxon>Bacteria</taxon>
        <taxon>Bacillati</taxon>
        <taxon>Actinomycetota</taxon>
        <taxon>Actinomycetes</taxon>
        <taxon>Pseudonocardiales</taxon>
        <taxon>Pseudonocardiaceae</taxon>
        <taxon>Amycolatopsis</taxon>
    </lineage>
</organism>
<sequence length="271" mass="28121">MSERISSQRQEFGIGVIGGPTTVVDIAGLRFVVDPTFDEPGPHAYLTKLEGPAVDEAGLGDVDVVLVSHAAHPDNLDAKGKEYALAAKTLLTGVNSAKLLGDNARGLEAWETITIPRGDGDGDLTVQAVPAEHGPSDGDRDDSGYINSQVIGFVLSGTDLPTVYLSGDNASVRVAAEIANKVQPIDVAVLFAGAARVAAKFDGRPLTLTSERAAAVAAVLGAKTVLPAHIQGWAHFSEGIDTFRPAFDDAGLAHVLALAEPGEWNVVGKQS</sequence>
<evidence type="ECO:0000313" key="4">
    <source>
        <dbReference type="Proteomes" id="UP001236014"/>
    </source>
</evidence>
<keyword evidence="1" id="KW-0378">Hydrolase</keyword>
<dbReference type="RefSeq" id="WP_285972816.1">
    <property type="nucleotide sequence ID" value="NZ_CP127294.1"/>
</dbReference>
<feature type="domain" description="Metallo-beta-lactamase" evidence="2">
    <location>
        <begin position="30"/>
        <end position="230"/>
    </location>
</feature>
<dbReference type="PANTHER" id="PTHR43546">
    <property type="entry name" value="UPF0173 METAL-DEPENDENT HYDROLASE MJ1163-RELATED"/>
    <property type="match status" value="1"/>
</dbReference>
<proteinExistence type="predicted"/>
<dbReference type="GO" id="GO:0016787">
    <property type="term" value="F:hydrolase activity"/>
    <property type="evidence" value="ECO:0007669"/>
    <property type="project" value="UniProtKB-KW"/>
</dbReference>
<reference evidence="3 4" key="1">
    <citation type="submission" date="2023-06" db="EMBL/GenBank/DDBJ databases">
        <authorList>
            <person name="Oyuntsetseg B."/>
            <person name="Kim S.B."/>
        </authorList>
    </citation>
    <scope>NUCLEOTIDE SEQUENCE [LARGE SCALE GENOMIC DNA]</scope>
    <source>
        <strain evidence="3 4">2-15</strain>
    </source>
</reference>
<name>A0A9Y2MUV9_9PSEU</name>
<dbReference type="Proteomes" id="UP001236014">
    <property type="component" value="Chromosome"/>
</dbReference>
<dbReference type="PANTHER" id="PTHR43546:SF9">
    <property type="entry name" value="L-ASCORBATE-6-PHOSPHATE LACTONASE ULAG-RELATED"/>
    <property type="match status" value="1"/>
</dbReference>
<keyword evidence="4" id="KW-1185">Reference proteome</keyword>
<dbReference type="Pfam" id="PF12706">
    <property type="entry name" value="Lactamase_B_2"/>
    <property type="match status" value="1"/>
</dbReference>
<protein>
    <submittedName>
        <fullName evidence="3">MBL fold metallo-hydrolase</fullName>
    </submittedName>
</protein>
<dbReference type="AlphaFoldDB" id="A0A9Y2MUV9"/>
<dbReference type="InterPro" id="IPR036866">
    <property type="entry name" value="RibonucZ/Hydroxyglut_hydro"/>
</dbReference>
<dbReference type="InterPro" id="IPR001279">
    <property type="entry name" value="Metallo-B-lactamas"/>
</dbReference>
<dbReference type="KEGG" id="acab:QRX50_16500"/>
<accession>A0A9Y2MUV9</accession>
<dbReference type="InterPro" id="IPR050114">
    <property type="entry name" value="UPF0173_UPF0282_UlaG_hydrolase"/>
</dbReference>
<dbReference type="Gene3D" id="3.60.15.10">
    <property type="entry name" value="Ribonuclease Z/Hydroxyacylglutathione hydrolase-like"/>
    <property type="match status" value="1"/>
</dbReference>
<evidence type="ECO:0000259" key="2">
    <source>
        <dbReference type="Pfam" id="PF12706"/>
    </source>
</evidence>
<gene>
    <name evidence="3" type="ORF">QRX50_16500</name>
</gene>
<evidence type="ECO:0000256" key="1">
    <source>
        <dbReference type="ARBA" id="ARBA00022801"/>
    </source>
</evidence>
<dbReference type="SUPFAM" id="SSF56281">
    <property type="entry name" value="Metallo-hydrolase/oxidoreductase"/>
    <property type="match status" value="1"/>
</dbReference>
<dbReference type="EMBL" id="CP127294">
    <property type="protein sequence ID" value="WIX82240.1"/>
    <property type="molecule type" value="Genomic_DNA"/>
</dbReference>
<evidence type="ECO:0000313" key="3">
    <source>
        <dbReference type="EMBL" id="WIX82240.1"/>
    </source>
</evidence>